<name>A0A173YR72_FLAPL</name>
<dbReference type="Proteomes" id="UP000095746">
    <property type="component" value="Unassembled WGS sequence"/>
</dbReference>
<evidence type="ECO:0000313" key="1">
    <source>
        <dbReference type="EMBL" id="CUN66671.1"/>
    </source>
</evidence>
<dbReference type="Gene3D" id="3.40.50.620">
    <property type="entry name" value="HUPs"/>
    <property type="match status" value="1"/>
</dbReference>
<organism evidence="1 3">
    <name type="scientific">Flavonifractor plautii</name>
    <name type="common">Fusobacterium plautii</name>
    <dbReference type="NCBI Taxonomy" id="292800"/>
    <lineage>
        <taxon>Bacteria</taxon>
        <taxon>Bacillati</taxon>
        <taxon>Bacillota</taxon>
        <taxon>Clostridia</taxon>
        <taxon>Eubacteriales</taxon>
        <taxon>Oscillospiraceae</taxon>
        <taxon>Flavonifractor</taxon>
    </lineage>
</organism>
<accession>A0A173YR72</accession>
<dbReference type="Proteomes" id="UP001211173">
    <property type="component" value="Unassembled WGS sequence"/>
</dbReference>
<reference evidence="1 3" key="1">
    <citation type="submission" date="2015-09" db="EMBL/GenBank/DDBJ databases">
        <authorList>
            <consortium name="Pathogen Informatics"/>
        </authorList>
    </citation>
    <scope>NUCLEOTIDE SEQUENCE [LARGE SCALE GENOMIC DNA]</scope>
    <source>
        <strain evidence="1 3">2789STDY5608854</strain>
    </source>
</reference>
<evidence type="ECO:0008006" key="4">
    <source>
        <dbReference type="Google" id="ProtNLM"/>
    </source>
</evidence>
<dbReference type="EMBL" id="CYZT01000008">
    <property type="protein sequence ID" value="CUN66671.1"/>
    <property type="molecule type" value="Genomic_DNA"/>
</dbReference>
<evidence type="ECO:0000313" key="2">
    <source>
        <dbReference type="EMBL" id="MDB7936315.1"/>
    </source>
</evidence>
<sequence length="263" mass="30328">MNVVGYGGGTNSTAMLIGLWQRRIPVDLILFADPGGEQPHTYAYLEIMDRWLAEHGMPPITRVWYTTRDGQRLTLEQECLRSASLPSIAYGYKKCSLKHKVSPQEKFCRHDPHCQKVWAGGGRVVKFIGYDAGEPERRERVRERDEADRKYQKEYPLMEWGWDRDRCIQAIQEAGLPLPGKSSCFFCPSMKRREIRTLYHRYPELLGRALAMEDRARPHLTSIKGLGRNWAWREFLEHDKGQLAFPQVFPEDNLPCSCGGGIT</sequence>
<dbReference type="SUPFAM" id="SSF52402">
    <property type="entry name" value="Adenine nucleotide alpha hydrolases-like"/>
    <property type="match status" value="1"/>
</dbReference>
<protein>
    <recommendedName>
        <fullName evidence="4">Phosphoadenosine phosphosulfate reductase family protein</fullName>
    </recommendedName>
</protein>
<proteinExistence type="predicted"/>
<gene>
    <name evidence="1" type="ORF">ERS852411_00287</name>
    <name evidence="2" type="ORF">PNE06_24900</name>
</gene>
<dbReference type="InterPro" id="IPR014729">
    <property type="entry name" value="Rossmann-like_a/b/a_fold"/>
</dbReference>
<evidence type="ECO:0000313" key="3">
    <source>
        <dbReference type="Proteomes" id="UP000095746"/>
    </source>
</evidence>
<dbReference type="AlphaFoldDB" id="A0A173YR72"/>
<dbReference type="RefSeq" id="WP_195384586.1">
    <property type="nucleotide sequence ID" value="NZ_JADMVZ010000096.1"/>
</dbReference>
<dbReference type="EMBL" id="JAQLWV010000095">
    <property type="protein sequence ID" value="MDB7936315.1"/>
    <property type="molecule type" value="Genomic_DNA"/>
</dbReference>
<reference evidence="2" key="2">
    <citation type="submission" date="2023-01" db="EMBL/GenBank/DDBJ databases">
        <title>Human gut microbiome strain richness.</title>
        <authorList>
            <person name="Chen-Liaw A."/>
        </authorList>
    </citation>
    <scope>NUCLEOTIDE SEQUENCE</scope>
    <source>
        <strain evidence="2">1001287st1_F4_1001285I_161205</strain>
    </source>
</reference>